<dbReference type="Proteomes" id="UP000789702">
    <property type="component" value="Unassembled WGS sequence"/>
</dbReference>
<organism evidence="1 2">
    <name type="scientific">Dentiscutata heterogama</name>
    <dbReference type="NCBI Taxonomy" id="1316150"/>
    <lineage>
        <taxon>Eukaryota</taxon>
        <taxon>Fungi</taxon>
        <taxon>Fungi incertae sedis</taxon>
        <taxon>Mucoromycota</taxon>
        <taxon>Glomeromycotina</taxon>
        <taxon>Glomeromycetes</taxon>
        <taxon>Diversisporales</taxon>
        <taxon>Gigasporaceae</taxon>
        <taxon>Dentiscutata</taxon>
    </lineage>
</organism>
<comment type="caution">
    <text evidence="1">The sequence shown here is derived from an EMBL/GenBank/DDBJ whole genome shotgun (WGS) entry which is preliminary data.</text>
</comment>
<sequence length="330" mass="39491">METPIIIPETMSRVSCVDASYRLIDEIKYITINLRNKKIFDPIIHPSSETVRALQYAKHEVESYYQQYEDAFNKYKVSLENIKEFAKEIVNIEKSNYFFYPYRRVKEKYEKLLKEHENCEKILHPILIKIIMNKQERQQENIMNFHKILKAIPDDIKSEKIIQIEKIVQNLIERSVSDINVPRIDSILLFDPPRDDDLKMNLENEPNMRSEWDLDDCIQMKHIVKKIYKRGVEVACEPVTFFEQNLSILSELKRFRECRNILKFYGLSNINGDEMLIFEWAGLGNLKNVYEKKKIRWDLKAKIAHDICQGLLFLRHVDIFHRDIRCENIM</sequence>
<keyword evidence="2" id="KW-1185">Reference proteome</keyword>
<feature type="non-terminal residue" evidence="1">
    <location>
        <position position="330"/>
    </location>
</feature>
<dbReference type="EMBL" id="CAJVPU010014061">
    <property type="protein sequence ID" value="CAG8637085.1"/>
    <property type="molecule type" value="Genomic_DNA"/>
</dbReference>
<name>A0ACA9N943_9GLOM</name>
<reference evidence="1" key="1">
    <citation type="submission" date="2021-06" db="EMBL/GenBank/DDBJ databases">
        <authorList>
            <person name="Kallberg Y."/>
            <person name="Tangrot J."/>
            <person name="Rosling A."/>
        </authorList>
    </citation>
    <scope>NUCLEOTIDE SEQUENCE</scope>
    <source>
        <strain evidence="1">IL203A</strain>
    </source>
</reference>
<accession>A0ACA9N943</accession>
<evidence type="ECO:0000313" key="2">
    <source>
        <dbReference type="Proteomes" id="UP000789702"/>
    </source>
</evidence>
<gene>
    <name evidence="1" type="ORF">DHETER_LOCUS8659</name>
</gene>
<protein>
    <submittedName>
        <fullName evidence="1">52_t:CDS:1</fullName>
    </submittedName>
</protein>
<proteinExistence type="predicted"/>
<evidence type="ECO:0000313" key="1">
    <source>
        <dbReference type="EMBL" id="CAG8637085.1"/>
    </source>
</evidence>